<dbReference type="AlphaFoldDB" id="A0A388K868"/>
<dbReference type="SMART" id="SM00220">
    <property type="entry name" value="S_TKc"/>
    <property type="match status" value="1"/>
</dbReference>
<comment type="caution">
    <text evidence="6">The sequence shown here is derived from an EMBL/GenBank/DDBJ whole genome shotgun (WGS) entry which is preliminary data.</text>
</comment>
<feature type="domain" description="Protein kinase" evidence="5">
    <location>
        <begin position="539"/>
        <end position="905"/>
    </location>
</feature>
<feature type="region of interest" description="Disordered" evidence="3">
    <location>
        <begin position="469"/>
        <end position="498"/>
    </location>
</feature>
<evidence type="ECO:0000256" key="4">
    <source>
        <dbReference type="SAM" id="Phobius"/>
    </source>
</evidence>
<dbReference type="PROSITE" id="PS00108">
    <property type="entry name" value="PROTEIN_KINASE_ST"/>
    <property type="match status" value="1"/>
</dbReference>
<dbReference type="InterPro" id="IPR000719">
    <property type="entry name" value="Prot_kinase_dom"/>
</dbReference>
<dbReference type="PROSITE" id="PS50011">
    <property type="entry name" value="PROTEIN_KINASE_DOM"/>
    <property type="match status" value="1"/>
</dbReference>
<keyword evidence="1" id="KW-0547">Nucleotide-binding</keyword>
<keyword evidence="4" id="KW-0812">Transmembrane</keyword>
<evidence type="ECO:0000259" key="5">
    <source>
        <dbReference type="PROSITE" id="PS50011"/>
    </source>
</evidence>
<proteinExistence type="predicted"/>
<dbReference type="OrthoDB" id="1668230at2759"/>
<organism evidence="6 7">
    <name type="scientific">Chara braunii</name>
    <name type="common">Braun's stonewort</name>
    <dbReference type="NCBI Taxonomy" id="69332"/>
    <lineage>
        <taxon>Eukaryota</taxon>
        <taxon>Viridiplantae</taxon>
        <taxon>Streptophyta</taxon>
        <taxon>Charophyceae</taxon>
        <taxon>Charales</taxon>
        <taxon>Characeae</taxon>
        <taxon>Chara</taxon>
    </lineage>
</organism>
<reference evidence="6 7" key="1">
    <citation type="journal article" date="2018" name="Cell">
        <title>The Chara Genome: Secondary Complexity and Implications for Plant Terrestrialization.</title>
        <authorList>
            <person name="Nishiyama T."/>
            <person name="Sakayama H."/>
            <person name="Vries J.D."/>
            <person name="Buschmann H."/>
            <person name="Saint-Marcoux D."/>
            <person name="Ullrich K.K."/>
            <person name="Haas F.B."/>
            <person name="Vanderstraeten L."/>
            <person name="Becker D."/>
            <person name="Lang D."/>
            <person name="Vosolsobe S."/>
            <person name="Rombauts S."/>
            <person name="Wilhelmsson P.K.I."/>
            <person name="Janitza P."/>
            <person name="Kern R."/>
            <person name="Heyl A."/>
            <person name="Rumpler F."/>
            <person name="Villalobos L.I.A.C."/>
            <person name="Clay J.M."/>
            <person name="Skokan R."/>
            <person name="Toyoda A."/>
            <person name="Suzuki Y."/>
            <person name="Kagoshima H."/>
            <person name="Schijlen E."/>
            <person name="Tajeshwar N."/>
            <person name="Catarino B."/>
            <person name="Hetherington A.J."/>
            <person name="Saltykova A."/>
            <person name="Bonnot C."/>
            <person name="Breuninger H."/>
            <person name="Symeonidi A."/>
            <person name="Radhakrishnan G.V."/>
            <person name="Van Nieuwerburgh F."/>
            <person name="Deforce D."/>
            <person name="Chang C."/>
            <person name="Karol K.G."/>
            <person name="Hedrich R."/>
            <person name="Ulvskov P."/>
            <person name="Glockner G."/>
            <person name="Delwiche C.F."/>
            <person name="Petrasek J."/>
            <person name="Van de Peer Y."/>
            <person name="Friml J."/>
            <person name="Beilby M."/>
            <person name="Dolan L."/>
            <person name="Kohara Y."/>
            <person name="Sugano S."/>
            <person name="Fujiyama A."/>
            <person name="Delaux P.-M."/>
            <person name="Quint M."/>
            <person name="TheiBen G."/>
            <person name="Hagemann M."/>
            <person name="Harholt J."/>
            <person name="Dunand C."/>
            <person name="Zachgo S."/>
            <person name="Langdale J."/>
            <person name="Maumus F."/>
            <person name="Straeten D.V.D."/>
            <person name="Gould S.B."/>
            <person name="Rensing S.A."/>
        </authorList>
    </citation>
    <scope>NUCLEOTIDE SEQUENCE [LARGE SCALE GENOMIC DNA]</scope>
    <source>
        <strain evidence="6 7">S276</strain>
    </source>
</reference>
<dbReference type="PANTHER" id="PTHR47989">
    <property type="entry name" value="OS01G0750732 PROTEIN"/>
    <property type="match status" value="1"/>
</dbReference>
<dbReference type="InterPro" id="IPR011042">
    <property type="entry name" value="6-blade_b-propeller_TolB-like"/>
</dbReference>
<dbReference type="PANTHER" id="PTHR47989:SF61">
    <property type="entry name" value="PROTEIN KINASE DOMAIN-CONTAINING PROTEIN"/>
    <property type="match status" value="1"/>
</dbReference>
<dbReference type="Pfam" id="PF07714">
    <property type="entry name" value="PK_Tyr_Ser-Thr"/>
    <property type="match status" value="1"/>
</dbReference>
<evidence type="ECO:0000256" key="2">
    <source>
        <dbReference type="ARBA" id="ARBA00022840"/>
    </source>
</evidence>
<dbReference type="Gene3D" id="1.10.510.10">
    <property type="entry name" value="Transferase(Phosphotransferase) domain 1"/>
    <property type="match status" value="1"/>
</dbReference>
<dbReference type="Gene3D" id="2.120.10.30">
    <property type="entry name" value="TolB, C-terminal domain"/>
    <property type="match status" value="1"/>
</dbReference>
<keyword evidence="4" id="KW-0472">Membrane</keyword>
<dbReference type="SUPFAM" id="SSF63829">
    <property type="entry name" value="Calcium-dependent phosphotriesterase"/>
    <property type="match status" value="1"/>
</dbReference>
<dbReference type="GO" id="GO:0005524">
    <property type="term" value="F:ATP binding"/>
    <property type="evidence" value="ECO:0007669"/>
    <property type="project" value="UniProtKB-KW"/>
</dbReference>
<dbReference type="GO" id="GO:0004672">
    <property type="term" value="F:protein kinase activity"/>
    <property type="evidence" value="ECO:0007669"/>
    <property type="project" value="InterPro"/>
</dbReference>
<protein>
    <recommendedName>
        <fullName evidence="5">Protein kinase domain-containing protein</fullName>
    </recommendedName>
</protein>
<feature type="compositionally biased region" description="Basic and acidic residues" evidence="3">
    <location>
        <begin position="922"/>
        <end position="940"/>
    </location>
</feature>
<sequence>MALHGVSITGRVMQVGEWNQGAAFDSVQGMPFHSTYQPSNRRKMREEAGVEVVNPLLLTFRDILAVNGSLSEGYRQEIRGVDVATDKNTVYYVERTCPDNTTDGVCSSSVKSAAPFERGGFYNISQIVKPETFNGTTSGLCGVVLIDGTSLLIADTNRSCFWKVDLMTKELQNRNVTVSDSADRRVLSPVRLALDSDPKRPALFVTSMYRVIMIDGYTDPFQAPPESVRRLAGPVDSNPDTTGYTDSHIHQDVRFGLPMIGPRSYSKCGRSLYVGDAKNNVVRQINTNTGATTTIAGIKNSSVSSSVDGPAQNATLYRPSALAITRDCCNLFVAEEAVDGSHGGAIRWLTLRHQDGEVLNVTTVAFINASSPLNFTALTLSQDDDFMYAGTTGGNIFQLILNRSLLHQCPRAPRQGENNYWVIILTVTLTSVTCIATILAVVFYRRHLCKSRMNGQEYQLGVPLRQAKQTETREKGFNPQDNADSDSRSWGEASDSGSFAEVNTAEDFERVVDKYHIRLDETREFALAKLMEATNNFGEDHLLSGVRGGYGDMYRASLRVGRRQKDVAIKRMRGELTEMKYNQFRAEVIMLSRLRHENVCRLIGYCKEGGHGILIYKFISGGSLHDRLHGGQEKSVLSNKSQSREDDSQSRSSKSQTITDATSSTCDNPLLLSITEAGAELSTAKTELCWGERLLIALQVATGLRYLHHEVKPRVVHRDIKCHNVLIERTEGSRRMRAIIIDFGLAKLDASYVPESDLTCGDEEALTIRTLARTGTPGYMAPEYACRREVTPKTDIYAFGVVLLELVTGRKAVEKVISADGRQVGAVNLVQWSRKWLSAKKPIDPDVNHIDRLATGFFDPRLVSGLTPTEKMTVHDVAQLGYQCTMDDATKRPKMKKIVLKLEGIKKNLKQDPDALSTLPEQGKRSDSSSDDCHSGMVDKDMMGAFAPEQVVESYAKEYKVSTDKTRL</sequence>
<feature type="region of interest" description="Disordered" evidence="3">
    <location>
        <begin position="911"/>
        <end position="940"/>
    </location>
</feature>
<dbReference type="SUPFAM" id="SSF56112">
    <property type="entry name" value="Protein kinase-like (PK-like)"/>
    <property type="match status" value="1"/>
</dbReference>
<dbReference type="InterPro" id="IPR011009">
    <property type="entry name" value="Kinase-like_dom_sf"/>
</dbReference>
<dbReference type="Gramene" id="GBG66240">
    <property type="protein sequence ID" value="GBG66240"/>
    <property type="gene ID" value="CBR_g57842"/>
</dbReference>
<dbReference type="Proteomes" id="UP000265515">
    <property type="component" value="Unassembled WGS sequence"/>
</dbReference>
<gene>
    <name evidence="6" type="ORF">CBR_g57842</name>
</gene>
<accession>A0A388K868</accession>
<dbReference type="EMBL" id="BFEA01000071">
    <property type="protein sequence ID" value="GBG66240.1"/>
    <property type="molecule type" value="Genomic_DNA"/>
</dbReference>
<feature type="transmembrane region" description="Helical" evidence="4">
    <location>
        <begin position="420"/>
        <end position="444"/>
    </location>
</feature>
<dbReference type="Gene3D" id="3.30.200.20">
    <property type="entry name" value="Phosphorylase Kinase, domain 1"/>
    <property type="match status" value="1"/>
</dbReference>
<evidence type="ECO:0000256" key="3">
    <source>
        <dbReference type="SAM" id="MobiDB-lite"/>
    </source>
</evidence>
<feature type="region of interest" description="Disordered" evidence="3">
    <location>
        <begin position="632"/>
        <end position="663"/>
    </location>
</feature>
<evidence type="ECO:0000313" key="6">
    <source>
        <dbReference type="EMBL" id="GBG66240.1"/>
    </source>
</evidence>
<evidence type="ECO:0000313" key="7">
    <source>
        <dbReference type="Proteomes" id="UP000265515"/>
    </source>
</evidence>
<keyword evidence="2" id="KW-0067">ATP-binding</keyword>
<keyword evidence="4" id="KW-1133">Transmembrane helix</keyword>
<dbReference type="InterPro" id="IPR008271">
    <property type="entry name" value="Ser/Thr_kinase_AS"/>
</dbReference>
<name>A0A388K868_CHABU</name>
<keyword evidence="7" id="KW-1185">Reference proteome</keyword>
<evidence type="ECO:0000256" key="1">
    <source>
        <dbReference type="ARBA" id="ARBA00022741"/>
    </source>
</evidence>
<dbReference type="InterPro" id="IPR001245">
    <property type="entry name" value="Ser-Thr/Tyr_kinase_cat_dom"/>
</dbReference>